<feature type="transmembrane region" description="Helical" evidence="1">
    <location>
        <begin position="51"/>
        <end position="73"/>
    </location>
</feature>
<feature type="transmembrane region" description="Helical" evidence="1">
    <location>
        <begin position="21"/>
        <end position="39"/>
    </location>
</feature>
<feature type="transmembrane region" description="Helical" evidence="1">
    <location>
        <begin position="169"/>
        <end position="187"/>
    </location>
</feature>
<protein>
    <recommendedName>
        <fullName evidence="4">G-protein coupled receptors family 1 profile domain-containing protein</fullName>
    </recommendedName>
</protein>
<evidence type="ECO:0008006" key="4">
    <source>
        <dbReference type="Google" id="ProtNLM"/>
    </source>
</evidence>
<dbReference type="Proteomes" id="UP000242287">
    <property type="component" value="Unassembled WGS sequence"/>
</dbReference>
<feature type="transmembrane region" description="Helical" evidence="1">
    <location>
        <begin position="125"/>
        <end position="145"/>
    </location>
</feature>
<dbReference type="EMBL" id="KZ302027">
    <property type="protein sequence ID" value="PFH49485.1"/>
    <property type="molecule type" value="Genomic_DNA"/>
</dbReference>
<sequence length="260" mass="29398">MFMNDYRGPMTRIKFIYLFSRYPILLCQIFNCILISTVLNQFPVPEKGCLTWFYAQQFAALTSFTLLDIVLALRVYALHGQNYKIGIVLSCSMAAEMILNSGLTIVIATEHRATPLCHSRCRPQLVIPACAISLAHQLLIWSLTFKKWADLNTVSAATRRICRVVMRDGTWVLIGICGIVATIVPYSTLIEPITHVVFAVMIPMYSSVVCISRYLSRIILMMMLQTCRIILNMHRLSRFNSEATTTSAYELTSFGGSEEM</sequence>
<dbReference type="STRING" id="703135.A0A2A9NEQ2"/>
<evidence type="ECO:0000313" key="2">
    <source>
        <dbReference type="EMBL" id="PFH49485.1"/>
    </source>
</evidence>
<keyword evidence="1" id="KW-0812">Transmembrane</keyword>
<feature type="transmembrane region" description="Helical" evidence="1">
    <location>
        <begin position="193"/>
        <end position="215"/>
    </location>
</feature>
<organism evidence="2 3">
    <name type="scientific">Amanita thiersii Skay4041</name>
    <dbReference type="NCBI Taxonomy" id="703135"/>
    <lineage>
        <taxon>Eukaryota</taxon>
        <taxon>Fungi</taxon>
        <taxon>Dikarya</taxon>
        <taxon>Basidiomycota</taxon>
        <taxon>Agaricomycotina</taxon>
        <taxon>Agaricomycetes</taxon>
        <taxon>Agaricomycetidae</taxon>
        <taxon>Agaricales</taxon>
        <taxon>Pluteineae</taxon>
        <taxon>Amanitaceae</taxon>
        <taxon>Amanita</taxon>
    </lineage>
</organism>
<name>A0A2A9NEQ2_9AGAR</name>
<dbReference type="AlphaFoldDB" id="A0A2A9NEQ2"/>
<reference evidence="2 3" key="1">
    <citation type="submission" date="2014-02" db="EMBL/GenBank/DDBJ databases">
        <title>Transposable element dynamics among asymbiotic and ectomycorrhizal Amanita fungi.</title>
        <authorList>
            <consortium name="DOE Joint Genome Institute"/>
            <person name="Hess J."/>
            <person name="Skrede I."/>
            <person name="Wolfe B."/>
            <person name="LaButti K."/>
            <person name="Ohm R.A."/>
            <person name="Grigoriev I.V."/>
            <person name="Pringle A."/>
        </authorList>
    </citation>
    <scope>NUCLEOTIDE SEQUENCE [LARGE SCALE GENOMIC DNA]</scope>
    <source>
        <strain evidence="2 3">SKay4041</strain>
    </source>
</reference>
<dbReference type="OrthoDB" id="3020506at2759"/>
<proteinExistence type="predicted"/>
<keyword evidence="1" id="KW-1133">Transmembrane helix</keyword>
<accession>A0A2A9NEQ2</accession>
<keyword evidence="1" id="KW-0472">Membrane</keyword>
<evidence type="ECO:0000256" key="1">
    <source>
        <dbReference type="SAM" id="Phobius"/>
    </source>
</evidence>
<feature type="transmembrane region" description="Helical" evidence="1">
    <location>
        <begin position="85"/>
        <end position="105"/>
    </location>
</feature>
<gene>
    <name evidence="2" type="ORF">AMATHDRAFT_48653</name>
</gene>
<evidence type="ECO:0000313" key="3">
    <source>
        <dbReference type="Proteomes" id="UP000242287"/>
    </source>
</evidence>
<keyword evidence="3" id="KW-1185">Reference proteome</keyword>